<keyword evidence="4 7" id="KW-0964">Secreted</keyword>
<comment type="caution">
    <text evidence="9">The sequence shown here is derived from an EMBL/GenBank/DDBJ whole genome shotgun (WGS) entry which is preliminary data.</text>
</comment>
<evidence type="ECO:0000256" key="6">
    <source>
        <dbReference type="ARBA" id="ARBA00023157"/>
    </source>
</evidence>
<organism evidence="9 10">
    <name type="scientific">Mucuna pruriens</name>
    <name type="common">Velvet bean</name>
    <name type="synonym">Dolichos pruriens</name>
    <dbReference type="NCBI Taxonomy" id="157652"/>
    <lineage>
        <taxon>Eukaryota</taxon>
        <taxon>Viridiplantae</taxon>
        <taxon>Streptophyta</taxon>
        <taxon>Embryophyta</taxon>
        <taxon>Tracheophyta</taxon>
        <taxon>Spermatophyta</taxon>
        <taxon>Magnoliopsida</taxon>
        <taxon>eudicotyledons</taxon>
        <taxon>Gunneridae</taxon>
        <taxon>Pentapetalae</taxon>
        <taxon>rosids</taxon>
        <taxon>fabids</taxon>
        <taxon>Fabales</taxon>
        <taxon>Fabaceae</taxon>
        <taxon>Papilionoideae</taxon>
        <taxon>50 kb inversion clade</taxon>
        <taxon>NPAAA clade</taxon>
        <taxon>indigoferoid/millettioid clade</taxon>
        <taxon>Phaseoleae</taxon>
        <taxon>Mucuna</taxon>
    </lineage>
</organism>
<name>A0A371HCA5_MUCPR</name>
<accession>A0A371HCA5</accession>
<dbReference type="Proteomes" id="UP000257109">
    <property type="component" value="Unassembled WGS sequence"/>
</dbReference>
<dbReference type="STRING" id="157652.A0A371HCA5"/>
<protein>
    <recommendedName>
        <fullName evidence="7">Epidermal patterning factor-like protein</fullName>
    </recommendedName>
</protein>
<evidence type="ECO:0000256" key="5">
    <source>
        <dbReference type="ARBA" id="ARBA00022729"/>
    </source>
</evidence>
<comment type="subcellular location">
    <subcellularLocation>
        <location evidence="1 7">Secreted</location>
    </subcellularLocation>
</comment>
<keyword evidence="8" id="KW-1133">Transmembrane helix</keyword>
<dbReference type="AlphaFoldDB" id="A0A371HCA5"/>
<keyword evidence="10" id="KW-1185">Reference proteome</keyword>
<dbReference type="Pfam" id="PF17181">
    <property type="entry name" value="EPF"/>
    <property type="match status" value="1"/>
</dbReference>
<evidence type="ECO:0000256" key="8">
    <source>
        <dbReference type="SAM" id="Phobius"/>
    </source>
</evidence>
<reference evidence="9" key="1">
    <citation type="submission" date="2018-05" db="EMBL/GenBank/DDBJ databases">
        <title>Draft genome of Mucuna pruriens seed.</title>
        <authorList>
            <person name="Nnadi N.E."/>
            <person name="Vos R."/>
            <person name="Hasami M.H."/>
            <person name="Devisetty U.K."/>
            <person name="Aguiy J.C."/>
        </authorList>
    </citation>
    <scope>NUCLEOTIDE SEQUENCE [LARGE SCALE GENOMIC DNA]</scope>
    <source>
        <strain evidence="9">JCA_2017</strain>
    </source>
</reference>
<keyword evidence="8" id="KW-0472">Membrane</keyword>
<dbReference type="OrthoDB" id="1874659at2759"/>
<evidence type="ECO:0000256" key="1">
    <source>
        <dbReference type="ARBA" id="ARBA00004613"/>
    </source>
</evidence>
<comment type="function">
    <text evidence="7">Controls stomatal patterning.</text>
</comment>
<dbReference type="GO" id="GO:0010052">
    <property type="term" value="P:guard cell differentiation"/>
    <property type="evidence" value="ECO:0007669"/>
    <property type="project" value="UniProtKB-UniRule"/>
</dbReference>
<evidence type="ECO:0000313" key="9">
    <source>
        <dbReference type="EMBL" id="RDY00439.1"/>
    </source>
</evidence>
<evidence type="ECO:0000313" key="10">
    <source>
        <dbReference type="Proteomes" id="UP000257109"/>
    </source>
</evidence>
<comment type="similarity">
    <text evidence="2 7">Belongs to the plant cysteine rich small secretory peptide family. Epidermal patterning factor subfamily.</text>
</comment>
<dbReference type="InterPro" id="IPR039455">
    <property type="entry name" value="EPFL"/>
</dbReference>
<evidence type="ECO:0000256" key="3">
    <source>
        <dbReference type="ARBA" id="ARBA00022473"/>
    </source>
</evidence>
<keyword evidence="6" id="KW-1015">Disulfide bond</keyword>
<dbReference type="PANTHER" id="PTHR33109">
    <property type="entry name" value="EPIDERMAL PATTERNING FACTOR-LIKE PROTEIN 4"/>
    <property type="match status" value="1"/>
</dbReference>
<evidence type="ECO:0000256" key="4">
    <source>
        <dbReference type="ARBA" id="ARBA00022525"/>
    </source>
</evidence>
<sequence length="107" mass="11783">MDSPKVYLYGLKTSVTLILIISLTLFPSNSGSTSTKDGKGLKQKKLVLGSRPPKCVNKCLSCNPCMAALVISSHHKVGHIHKATPQRDEGYYLLSWKCKCGNKFFQP</sequence>
<gene>
    <name evidence="9" type="ORF">CR513_16384</name>
</gene>
<feature type="transmembrane region" description="Helical" evidence="8">
    <location>
        <begin position="6"/>
        <end position="26"/>
    </location>
</feature>
<dbReference type="EMBL" id="QJKJ01002998">
    <property type="protein sequence ID" value="RDY00439.1"/>
    <property type="molecule type" value="Genomic_DNA"/>
</dbReference>
<proteinExistence type="inferred from homology"/>
<dbReference type="PANTHER" id="PTHR33109:SF60">
    <property type="entry name" value="EPIDERMAL PATTERNING FACTOR-LIKE PROTEIN 8"/>
    <property type="match status" value="1"/>
</dbReference>
<evidence type="ECO:0000256" key="7">
    <source>
        <dbReference type="RuleBase" id="RU367102"/>
    </source>
</evidence>
<evidence type="ECO:0000256" key="2">
    <source>
        <dbReference type="ARBA" id="ARBA00008127"/>
    </source>
</evidence>
<keyword evidence="3 7" id="KW-0217">Developmental protein</keyword>
<keyword evidence="8" id="KW-0812">Transmembrane</keyword>
<dbReference type="GO" id="GO:0005576">
    <property type="term" value="C:extracellular region"/>
    <property type="evidence" value="ECO:0007669"/>
    <property type="project" value="UniProtKB-SubCell"/>
</dbReference>
<keyword evidence="5" id="KW-0732">Signal</keyword>